<feature type="signal peptide" evidence="1">
    <location>
        <begin position="1"/>
        <end position="19"/>
    </location>
</feature>
<feature type="chain" id="PRO_5036329041" description="Outer membrane protein beta-barrel domain-containing protein" evidence="1">
    <location>
        <begin position="20"/>
        <end position="150"/>
    </location>
</feature>
<dbReference type="EMBL" id="QBIU01000002">
    <property type="protein sequence ID" value="MWV70546.1"/>
    <property type="molecule type" value="Genomic_DNA"/>
</dbReference>
<dbReference type="SUPFAM" id="SSF56925">
    <property type="entry name" value="OMPA-like"/>
    <property type="match status" value="1"/>
</dbReference>
<proteinExistence type="predicted"/>
<dbReference type="InterPro" id="IPR011250">
    <property type="entry name" value="OMP/PagP_B-barrel"/>
</dbReference>
<evidence type="ECO:0000313" key="5">
    <source>
        <dbReference type="Proteomes" id="UP000477070"/>
    </source>
</evidence>
<accession>A0A347W5Q2</accession>
<sequence>MKFIKIPLLLAVVIYPVFADETNGEKSKDSANKIVIGVYGGASVLKMSQEYEYRTAANSFWQDVPGEYDKILGGFSWGVKIGYDLYFLPRNSIRLYADYMNTLFNSNDGTLGRMTMHSIGLNADYKFDIMVDLAYLLVWVRFITLPLLNI</sequence>
<reference evidence="3 4" key="1">
    <citation type="journal article" date="2014" name="Genome Announc.">
        <title>Draft genome sequences of eight enterohepatic helicobacter species isolated from both laboratory and wild rodents.</title>
        <authorList>
            <person name="Sheh A."/>
            <person name="Shen Z."/>
            <person name="Fox J.G."/>
        </authorList>
    </citation>
    <scope>NUCLEOTIDE SEQUENCE [LARGE SCALE GENOMIC DNA]</scope>
    <source>
        <strain evidence="3 4">MIT 97-6194</strain>
    </source>
</reference>
<dbReference type="Proteomes" id="UP000029714">
    <property type="component" value="Unassembled WGS sequence"/>
</dbReference>
<protein>
    <recommendedName>
        <fullName evidence="6">Outer membrane protein beta-barrel domain-containing protein</fullName>
    </recommendedName>
</protein>
<dbReference type="EMBL" id="JRMP02000005">
    <property type="protein sequence ID" value="TLD94792.1"/>
    <property type="molecule type" value="Genomic_DNA"/>
</dbReference>
<dbReference type="RefSeq" id="WP_052062426.1">
    <property type="nucleotide sequence ID" value="NZ_JRMP02000005.1"/>
</dbReference>
<evidence type="ECO:0000313" key="2">
    <source>
        <dbReference type="EMBL" id="MWV70546.1"/>
    </source>
</evidence>
<reference evidence="3 4" key="2">
    <citation type="journal article" date="2016" name="Infect. Immun.">
        <title>Helicobacter saguini, a Novel Helicobacter Isolated from Cotton-Top Tamarins with Ulcerative Colitis, Has Proinflammatory Properties and Induces Typhlocolitis and Dysplasia in Gnotobiotic IL-10-/- Mice.</title>
        <authorList>
            <person name="Shen Z."/>
            <person name="Mannion A."/>
            <person name="Whary M.T."/>
            <person name="Muthupalani S."/>
            <person name="Sheh A."/>
            <person name="Feng Y."/>
            <person name="Gong G."/>
            <person name="Vandamme P."/>
            <person name="Holcombe H.R."/>
            <person name="Paster B.J."/>
            <person name="Fox J.G."/>
        </authorList>
    </citation>
    <scope>NUCLEOTIDE SEQUENCE [LARGE SCALE GENOMIC DNA]</scope>
    <source>
        <strain evidence="3 4">MIT 97-6194</strain>
    </source>
</reference>
<gene>
    <name evidence="2" type="ORF">DCO61_11220</name>
    <name evidence="3" type="ORF">LS64_004660</name>
</gene>
<name>A0A347W5Q2_9HELI</name>
<dbReference type="OrthoDB" id="5326091at2"/>
<reference evidence="3" key="3">
    <citation type="submission" date="2018-04" db="EMBL/GenBank/DDBJ databases">
        <authorList>
            <person name="Sheh A."/>
            <person name="Shen Z."/>
            <person name="Mannion A.J."/>
            <person name="Fox J.G."/>
        </authorList>
    </citation>
    <scope>NUCLEOTIDE SEQUENCE</scope>
    <source>
        <strain evidence="3">MIT 97-6194</strain>
    </source>
</reference>
<evidence type="ECO:0000256" key="1">
    <source>
        <dbReference type="SAM" id="SignalP"/>
    </source>
</evidence>
<dbReference type="AlphaFoldDB" id="A0A347W5Q2"/>
<comment type="caution">
    <text evidence="3">The sequence shown here is derived from an EMBL/GenBank/DDBJ whole genome shotgun (WGS) entry which is preliminary data.</text>
</comment>
<reference evidence="2 5" key="4">
    <citation type="submission" date="2019-12" db="EMBL/GenBank/DDBJ databases">
        <title>Multi-Generational Helicobacter saguini Isolates.</title>
        <authorList>
            <person name="Mannion A."/>
            <person name="Shen Z."/>
            <person name="Fox J.G."/>
        </authorList>
    </citation>
    <scope>NUCLEOTIDE SEQUENCE [LARGE SCALE GENOMIC DNA]</scope>
    <source>
        <strain evidence="2">16-048</strain>
        <strain evidence="5">16-048 (F4)</strain>
    </source>
</reference>
<keyword evidence="1" id="KW-0732">Signal</keyword>
<organism evidence="3 4">
    <name type="scientific">Helicobacter saguini</name>
    <dbReference type="NCBI Taxonomy" id="1548018"/>
    <lineage>
        <taxon>Bacteria</taxon>
        <taxon>Pseudomonadati</taxon>
        <taxon>Campylobacterota</taxon>
        <taxon>Epsilonproteobacteria</taxon>
        <taxon>Campylobacterales</taxon>
        <taxon>Helicobacteraceae</taxon>
        <taxon>Helicobacter</taxon>
    </lineage>
</organism>
<keyword evidence="4" id="KW-1185">Reference proteome</keyword>
<dbReference type="Proteomes" id="UP000477070">
    <property type="component" value="Unassembled WGS sequence"/>
</dbReference>
<evidence type="ECO:0008006" key="6">
    <source>
        <dbReference type="Google" id="ProtNLM"/>
    </source>
</evidence>
<evidence type="ECO:0000313" key="3">
    <source>
        <dbReference type="EMBL" id="TLD94792.1"/>
    </source>
</evidence>
<evidence type="ECO:0000313" key="4">
    <source>
        <dbReference type="Proteomes" id="UP000029714"/>
    </source>
</evidence>